<evidence type="ECO:0000313" key="2">
    <source>
        <dbReference type="EMBL" id="SVE13181.1"/>
    </source>
</evidence>
<dbReference type="AntiFam" id="ANF00012">
    <property type="entry name" value="tRNA translation"/>
</dbReference>
<sequence>NRPSYCQNNPYNDETFDEFFHTADYLFIWCYWSNLGVTSRKVPAFLQGLLSSSSVGAGDEDRTRDPLLGKQMLYH</sequence>
<reference evidence="2" key="1">
    <citation type="submission" date="2018-05" db="EMBL/GenBank/DDBJ databases">
        <authorList>
            <person name="Lanie J.A."/>
            <person name="Ng W.-L."/>
            <person name="Kazmierczak K.M."/>
            <person name="Andrzejewski T.M."/>
            <person name="Davidsen T.M."/>
            <person name="Wayne K.J."/>
            <person name="Tettelin H."/>
            <person name="Glass J.I."/>
            <person name="Rusch D."/>
            <person name="Podicherti R."/>
            <person name="Tsui H.-C.T."/>
            <person name="Winkler M.E."/>
        </authorList>
    </citation>
    <scope>NUCLEOTIDE SEQUENCE</scope>
</reference>
<gene>
    <name evidence="2" type="ORF">METZ01_LOCUS466035</name>
</gene>
<dbReference type="AlphaFoldDB" id="A0A383AZX6"/>
<feature type="region of interest" description="Disordered" evidence="1">
    <location>
        <begin position="52"/>
        <end position="75"/>
    </location>
</feature>
<evidence type="ECO:0000256" key="1">
    <source>
        <dbReference type="SAM" id="MobiDB-lite"/>
    </source>
</evidence>
<dbReference type="EMBL" id="UINC01196256">
    <property type="protein sequence ID" value="SVE13181.1"/>
    <property type="molecule type" value="Genomic_DNA"/>
</dbReference>
<feature type="non-terminal residue" evidence="2">
    <location>
        <position position="1"/>
    </location>
</feature>
<proteinExistence type="predicted"/>
<organism evidence="2">
    <name type="scientific">marine metagenome</name>
    <dbReference type="NCBI Taxonomy" id="408172"/>
    <lineage>
        <taxon>unclassified sequences</taxon>
        <taxon>metagenomes</taxon>
        <taxon>ecological metagenomes</taxon>
    </lineage>
</organism>
<name>A0A383AZX6_9ZZZZ</name>
<accession>A0A383AZX6</accession>
<protein>
    <submittedName>
        <fullName evidence="2">Uncharacterized protein</fullName>
    </submittedName>
</protein>